<protein>
    <recommendedName>
        <fullName evidence="4">Holin</fullName>
    </recommendedName>
</protein>
<reference evidence="3" key="1">
    <citation type="journal article" date="2019" name="Int. J. Syst. Evol. Microbiol.">
        <title>The Global Catalogue of Microorganisms (GCM) 10K type strain sequencing project: providing services to taxonomists for standard genome sequencing and annotation.</title>
        <authorList>
            <consortium name="The Broad Institute Genomics Platform"/>
            <consortium name="The Broad Institute Genome Sequencing Center for Infectious Disease"/>
            <person name="Wu L."/>
            <person name="Ma J."/>
        </authorList>
    </citation>
    <scope>NUCLEOTIDE SEQUENCE [LARGE SCALE GENOMIC DNA]</scope>
    <source>
        <strain evidence="3">KCTC 62102</strain>
    </source>
</reference>
<proteinExistence type="predicted"/>
<gene>
    <name evidence="2" type="ORF">ACFOD6_21060</name>
</gene>
<feature type="transmembrane region" description="Helical" evidence="1">
    <location>
        <begin position="60"/>
        <end position="80"/>
    </location>
</feature>
<sequence length="118" mass="12754">MFQTTEQTVKFWIAVSLALLAKFLLTEKPLSNKQKLASIVSGILASLFGTEYAAGYFEVVGANGFVLVAAVLAITGEHFVRALITMGPKMAEAAINAWLTGKKFIQFVNTARGPDDEK</sequence>
<keyword evidence="1" id="KW-1133">Transmembrane helix</keyword>
<evidence type="ECO:0000313" key="3">
    <source>
        <dbReference type="Proteomes" id="UP001595445"/>
    </source>
</evidence>
<feature type="transmembrane region" description="Helical" evidence="1">
    <location>
        <begin position="6"/>
        <end position="24"/>
    </location>
</feature>
<organism evidence="2 3">
    <name type="scientific">Tabrizicola soli</name>
    <dbReference type="NCBI Taxonomy" id="2185115"/>
    <lineage>
        <taxon>Bacteria</taxon>
        <taxon>Pseudomonadati</taxon>
        <taxon>Pseudomonadota</taxon>
        <taxon>Alphaproteobacteria</taxon>
        <taxon>Rhodobacterales</taxon>
        <taxon>Paracoccaceae</taxon>
        <taxon>Tabrizicola</taxon>
    </lineage>
</organism>
<comment type="caution">
    <text evidence="2">The sequence shown here is derived from an EMBL/GenBank/DDBJ whole genome shotgun (WGS) entry which is preliminary data.</text>
</comment>
<keyword evidence="3" id="KW-1185">Reference proteome</keyword>
<evidence type="ECO:0000313" key="2">
    <source>
        <dbReference type="EMBL" id="MFC3088536.1"/>
    </source>
</evidence>
<keyword evidence="1" id="KW-0472">Membrane</keyword>
<evidence type="ECO:0000256" key="1">
    <source>
        <dbReference type="SAM" id="Phobius"/>
    </source>
</evidence>
<name>A0ABV7DZG9_9RHOB</name>
<dbReference type="EMBL" id="JBHRSM010000053">
    <property type="protein sequence ID" value="MFC3088536.1"/>
    <property type="molecule type" value="Genomic_DNA"/>
</dbReference>
<dbReference type="RefSeq" id="WP_197644612.1">
    <property type="nucleotide sequence ID" value="NZ_JAEACP010000012.1"/>
</dbReference>
<dbReference type="Proteomes" id="UP001595445">
    <property type="component" value="Unassembled WGS sequence"/>
</dbReference>
<keyword evidence="1" id="KW-0812">Transmembrane</keyword>
<evidence type="ECO:0008006" key="4">
    <source>
        <dbReference type="Google" id="ProtNLM"/>
    </source>
</evidence>
<accession>A0ABV7DZG9</accession>